<accession>A0A6J8E1U4</accession>
<organism evidence="2 3">
    <name type="scientific">Mytilus coruscus</name>
    <name type="common">Sea mussel</name>
    <dbReference type="NCBI Taxonomy" id="42192"/>
    <lineage>
        <taxon>Eukaryota</taxon>
        <taxon>Metazoa</taxon>
        <taxon>Spiralia</taxon>
        <taxon>Lophotrochozoa</taxon>
        <taxon>Mollusca</taxon>
        <taxon>Bivalvia</taxon>
        <taxon>Autobranchia</taxon>
        <taxon>Pteriomorphia</taxon>
        <taxon>Mytilida</taxon>
        <taxon>Mytiloidea</taxon>
        <taxon>Mytilidae</taxon>
        <taxon>Mytilinae</taxon>
        <taxon>Mytilus</taxon>
    </lineage>
</organism>
<dbReference type="EMBL" id="CACVKT020008136">
    <property type="protein sequence ID" value="CAC5413445.1"/>
    <property type="molecule type" value="Genomic_DNA"/>
</dbReference>
<dbReference type="Proteomes" id="UP000507470">
    <property type="component" value="Unassembled WGS sequence"/>
</dbReference>
<dbReference type="AlphaFoldDB" id="A0A6J8E1U4"/>
<evidence type="ECO:0000313" key="2">
    <source>
        <dbReference type="EMBL" id="CAC5413445.1"/>
    </source>
</evidence>
<reference evidence="2 3" key="1">
    <citation type="submission" date="2020-06" db="EMBL/GenBank/DDBJ databases">
        <authorList>
            <person name="Li R."/>
            <person name="Bekaert M."/>
        </authorList>
    </citation>
    <scope>NUCLEOTIDE SEQUENCE [LARGE SCALE GENOMIC DNA]</scope>
    <source>
        <strain evidence="3">wild</strain>
    </source>
</reference>
<name>A0A6J8E1U4_MYTCO</name>
<keyword evidence="3" id="KW-1185">Reference proteome</keyword>
<proteinExistence type="predicted"/>
<dbReference type="OrthoDB" id="10328221at2759"/>
<dbReference type="SUPFAM" id="SSF101898">
    <property type="entry name" value="NHL repeat"/>
    <property type="match status" value="1"/>
</dbReference>
<dbReference type="Gene3D" id="2.120.10.30">
    <property type="entry name" value="TolB, C-terminal domain"/>
    <property type="match status" value="1"/>
</dbReference>
<feature type="coiled-coil region" evidence="1">
    <location>
        <begin position="44"/>
        <end position="90"/>
    </location>
</feature>
<sequence>MTGISEAFQAKNKILKTKENSINQKMCELIAHEKRLDTFNPSIYDKVREEILDKDKELKEKISENTKKLLEELETMKNKYTQTFKEEKKIIQNGVAFLKQELDETNALLKFNNLDKVFNVKESDLNQTLENLEKPKTVVMVPKLCPLEYFSNSLLYGFLMVVSVPLTFETKADFKIAFQWETDSPFNNFVRCNDDSLWISDTEADTLTKVLLLEDRMIKSPSIKISCYAIAVTPSGNLLLSCELSQLLELPKEVMEIKESCYDISPLITKSIHVTKNNKVMITSAEDIGPSYERPRKIIVMDSKGKHETEYEYDNNKKHLFTLPDIIVTTSKNNVGVVDMELGRKKGRVVVLDEGGRVLNIYTGYNELSKQGSFDPLGLVVTNCDNFIVADSSILHILDKEGQIISFFDTRNWNLYTLMYGMQISDKDELFISCIELTTLKDKLYQIEGDIVKTTSDD</sequence>
<dbReference type="InterPro" id="IPR011042">
    <property type="entry name" value="6-blade_b-propeller_TolB-like"/>
</dbReference>
<keyword evidence="1" id="KW-0175">Coiled coil</keyword>
<evidence type="ECO:0000313" key="3">
    <source>
        <dbReference type="Proteomes" id="UP000507470"/>
    </source>
</evidence>
<protein>
    <submittedName>
        <fullName evidence="2">Uncharacterized protein</fullName>
    </submittedName>
</protein>
<evidence type="ECO:0000256" key="1">
    <source>
        <dbReference type="SAM" id="Coils"/>
    </source>
</evidence>
<gene>
    <name evidence="2" type="ORF">MCOR_46333</name>
</gene>